<accession>A0A382WDZ3</accession>
<reference evidence="1" key="1">
    <citation type="submission" date="2018-05" db="EMBL/GenBank/DDBJ databases">
        <authorList>
            <person name="Lanie J.A."/>
            <person name="Ng W.-L."/>
            <person name="Kazmierczak K.M."/>
            <person name="Andrzejewski T.M."/>
            <person name="Davidsen T.M."/>
            <person name="Wayne K.J."/>
            <person name="Tettelin H."/>
            <person name="Glass J.I."/>
            <person name="Rusch D."/>
            <person name="Podicherti R."/>
            <person name="Tsui H.-C.T."/>
            <person name="Winkler M.E."/>
        </authorList>
    </citation>
    <scope>NUCLEOTIDE SEQUENCE</scope>
</reference>
<gene>
    <name evidence="1" type="ORF">METZ01_LOCUS409773</name>
</gene>
<name>A0A382WDZ3_9ZZZZ</name>
<dbReference type="EMBL" id="UINC01159049">
    <property type="protein sequence ID" value="SVD56919.1"/>
    <property type="molecule type" value="Genomic_DNA"/>
</dbReference>
<evidence type="ECO:0000313" key="1">
    <source>
        <dbReference type="EMBL" id="SVD56919.1"/>
    </source>
</evidence>
<proteinExistence type="predicted"/>
<dbReference type="AlphaFoldDB" id="A0A382WDZ3"/>
<organism evidence="1">
    <name type="scientific">marine metagenome</name>
    <dbReference type="NCBI Taxonomy" id="408172"/>
    <lineage>
        <taxon>unclassified sequences</taxon>
        <taxon>metagenomes</taxon>
        <taxon>ecological metagenomes</taxon>
    </lineage>
</organism>
<protein>
    <submittedName>
        <fullName evidence="1">Uncharacterized protein</fullName>
    </submittedName>
</protein>
<sequence length="23" mass="2336">MGVNGYTKLITGCSINVHGKDGA</sequence>